<protein>
    <submittedName>
        <fullName evidence="2">Uncharacterized protein</fullName>
    </submittedName>
</protein>
<evidence type="ECO:0000313" key="3">
    <source>
        <dbReference type="Proteomes" id="UP000199149"/>
    </source>
</evidence>
<keyword evidence="1" id="KW-1133">Transmembrane helix</keyword>
<name>A0A1I4SHP6_9FLAO</name>
<accession>A0A1I4SHP6</accession>
<organism evidence="2 3">
    <name type="scientific">Algoriella xinjiangensis</name>
    <dbReference type="NCBI Taxonomy" id="684065"/>
    <lineage>
        <taxon>Bacteria</taxon>
        <taxon>Pseudomonadati</taxon>
        <taxon>Bacteroidota</taxon>
        <taxon>Flavobacteriia</taxon>
        <taxon>Flavobacteriales</taxon>
        <taxon>Weeksellaceae</taxon>
        <taxon>Algoriella</taxon>
    </lineage>
</organism>
<dbReference type="EMBL" id="FOUZ01000001">
    <property type="protein sequence ID" value="SFM64006.1"/>
    <property type="molecule type" value="Genomic_DNA"/>
</dbReference>
<dbReference type="STRING" id="684065.SAMN05421738_101215"/>
<keyword evidence="1" id="KW-0812">Transmembrane</keyword>
<keyword evidence="1" id="KW-0472">Membrane</keyword>
<reference evidence="3" key="1">
    <citation type="submission" date="2016-10" db="EMBL/GenBank/DDBJ databases">
        <authorList>
            <person name="Varghese N."/>
            <person name="Submissions S."/>
        </authorList>
    </citation>
    <scope>NUCLEOTIDE SEQUENCE [LARGE SCALE GENOMIC DNA]</scope>
    <source>
        <strain evidence="3">XJ109</strain>
    </source>
</reference>
<dbReference type="AlphaFoldDB" id="A0A1I4SHP6"/>
<gene>
    <name evidence="2" type="ORF">SAMN05421738_101215</name>
</gene>
<sequence length="41" mass="4959">MDNIINSIKEHWDTILITVLAIAIFYSVFRSKMKKEKYRNK</sequence>
<keyword evidence="3" id="KW-1185">Reference proteome</keyword>
<evidence type="ECO:0000313" key="2">
    <source>
        <dbReference type="EMBL" id="SFM64006.1"/>
    </source>
</evidence>
<feature type="transmembrane region" description="Helical" evidence="1">
    <location>
        <begin position="12"/>
        <end position="29"/>
    </location>
</feature>
<evidence type="ECO:0000256" key="1">
    <source>
        <dbReference type="SAM" id="Phobius"/>
    </source>
</evidence>
<dbReference type="RefSeq" id="WP_260562326.1">
    <property type="nucleotide sequence ID" value="NZ_FOUZ01000001.1"/>
</dbReference>
<dbReference type="Proteomes" id="UP000199149">
    <property type="component" value="Unassembled WGS sequence"/>
</dbReference>
<proteinExistence type="predicted"/>